<sequence length="236" mass="27661">MLGYAPNAFDLKFVSATKCCVAIEWRIEMIKGDRFCRLVYLGESQKIKKHTYGMFRCDCGREKRIRIDGVSGGQIKSCGCLYHERCNEFGLNSIEYERLYNVWANMRKRCYDTKSDRYYAYGAKGITVCDEWKDDFHAFAKFAIDNGWNSKLSIERIDLAKGYEPQNCIFITMKQQARNKTSNIKVNYNGEIKCIAEWCEVLGLNDKRTYRRYQLGIRNPDILFYPGDLRGLRRRA</sequence>
<dbReference type="Proteomes" id="UP000095597">
    <property type="component" value="Unassembled WGS sequence"/>
</dbReference>
<reference evidence="1 2" key="1">
    <citation type="submission" date="2015-09" db="EMBL/GenBank/DDBJ databases">
        <authorList>
            <consortium name="Pathogen Informatics"/>
        </authorList>
    </citation>
    <scope>NUCLEOTIDE SEQUENCE [LARGE SCALE GENOMIC DNA]</scope>
    <source>
        <strain evidence="1 2">2789STDY5834961</strain>
    </source>
</reference>
<protein>
    <submittedName>
        <fullName evidence="1">Uncharacterized protein</fullName>
    </submittedName>
</protein>
<gene>
    <name evidence="1" type="ORF">ERS852573_00854</name>
</gene>
<evidence type="ECO:0000313" key="1">
    <source>
        <dbReference type="EMBL" id="CUM85959.1"/>
    </source>
</evidence>
<organism evidence="1 2">
    <name type="scientific">Dorea longicatena</name>
    <dbReference type="NCBI Taxonomy" id="88431"/>
    <lineage>
        <taxon>Bacteria</taxon>
        <taxon>Bacillati</taxon>
        <taxon>Bacillota</taxon>
        <taxon>Clostridia</taxon>
        <taxon>Lachnospirales</taxon>
        <taxon>Lachnospiraceae</taxon>
        <taxon>Dorea</taxon>
    </lineage>
</organism>
<dbReference type="AlphaFoldDB" id="A0A173S892"/>
<proteinExistence type="predicted"/>
<accession>A0A173S892</accession>
<dbReference type="EMBL" id="CYXO01000004">
    <property type="protein sequence ID" value="CUM85959.1"/>
    <property type="molecule type" value="Genomic_DNA"/>
</dbReference>
<evidence type="ECO:0000313" key="2">
    <source>
        <dbReference type="Proteomes" id="UP000095597"/>
    </source>
</evidence>
<name>A0A173S892_9FIRM</name>